<dbReference type="GO" id="GO:0009308">
    <property type="term" value="P:amine metabolic process"/>
    <property type="evidence" value="ECO:0007669"/>
    <property type="project" value="UniProtKB-UniRule"/>
</dbReference>
<feature type="active site" description="Schiff-base intermediate with substrate; via topaquinone" evidence="6">
    <location>
        <position position="395"/>
    </location>
</feature>
<feature type="domain" description="Copper amine oxidase N3-terminal" evidence="11">
    <location>
        <begin position="110"/>
        <end position="196"/>
    </location>
</feature>
<organism evidence="12 13">
    <name type="scientific">Riccia sorocarpa</name>
    <dbReference type="NCBI Taxonomy" id="122646"/>
    <lineage>
        <taxon>Eukaryota</taxon>
        <taxon>Viridiplantae</taxon>
        <taxon>Streptophyta</taxon>
        <taxon>Embryophyta</taxon>
        <taxon>Marchantiophyta</taxon>
        <taxon>Marchantiopsida</taxon>
        <taxon>Marchantiidae</taxon>
        <taxon>Marchantiales</taxon>
        <taxon>Ricciaceae</taxon>
        <taxon>Riccia</taxon>
    </lineage>
</organism>
<feature type="modified residue" description="2',4',5'-topaquinone" evidence="7">
    <location>
        <position position="395"/>
    </location>
</feature>
<evidence type="ECO:0000313" key="12">
    <source>
        <dbReference type="EMBL" id="KAL3675962.1"/>
    </source>
</evidence>
<dbReference type="InterPro" id="IPR015802">
    <property type="entry name" value="Cu_amine_oxidase_N3"/>
</dbReference>
<evidence type="ECO:0000256" key="8">
    <source>
        <dbReference type="RuleBase" id="RU000672"/>
    </source>
</evidence>
<gene>
    <name evidence="12" type="ORF">R1sor_025910</name>
</gene>
<dbReference type="SUPFAM" id="SSF49998">
    <property type="entry name" value="Amine oxidase catalytic domain"/>
    <property type="match status" value="1"/>
</dbReference>
<dbReference type="EMBL" id="JBJQOH010000008">
    <property type="protein sequence ID" value="KAL3675962.1"/>
    <property type="molecule type" value="Genomic_DNA"/>
</dbReference>
<feature type="active site" description="Proton acceptor" evidence="6">
    <location>
        <position position="306"/>
    </location>
</feature>
<dbReference type="InterPro" id="IPR015798">
    <property type="entry name" value="Cu_amine_oxidase_C"/>
</dbReference>
<comment type="PTM">
    <text evidence="7 8">Topaquinone (TPQ) is generated by copper-dependent autoxidation of a specific tyrosyl residue.</text>
</comment>
<dbReference type="Gene3D" id="3.10.450.40">
    <property type="match status" value="2"/>
</dbReference>
<evidence type="ECO:0000256" key="4">
    <source>
        <dbReference type="ARBA" id="ARBA00023002"/>
    </source>
</evidence>
<evidence type="ECO:0000259" key="9">
    <source>
        <dbReference type="Pfam" id="PF01179"/>
    </source>
</evidence>
<comment type="caution">
    <text evidence="12">The sequence shown here is derived from an EMBL/GenBank/DDBJ whole genome shotgun (WGS) entry which is preliminary data.</text>
</comment>
<keyword evidence="3 6" id="KW-0801">TPQ</keyword>
<dbReference type="Gene3D" id="2.70.98.20">
    <property type="entry name" value="Copper amine oxidase, catalytic domain"/>
    <property type="match status" value="1"/>
</dbReference>
<dbReference type="Pfam" id="PF02727">
    <property type="entry name" value="Cu_amine_oxidN2"/>
    <property type="match status" value="1"/>
</dbReference>
<dbReference type="EC" id="1.4.3.-" evidence="8"/>
<protein>
    <recommendedName>
        <fullName evidence="8">Amine oxidase</fullName>
        <ecNumber evidence="8">1.4.3.-</ecNumber>
    </recommendedName>
</protein>
<evidence type="ECO:0000313" key="13">
    <source>
        <dbReference type="Proteomes" id="UP001633002"/>
    </source>
</evidence>
<dbReference type="InterPro" id="IPR049947">
    <property type="entry name" value="Cu_Am_Ox_Cu-bd"/>
</dbReference>
<dbReference type="Pfam" id="PF01179">
    <property type="entry name" value="Cu_amine_oxid"/>
    <property type="match status" value="1"/>
</dbReference>
<name>A0ABD3G9X3_9MARC</name>
<dbReference type="PANTHER" id="PTHR10638:SF41">
    <property type="entry name" value="AMINE OXIDASE"/>
    <property type="match status" value="1"/>
</dbReference>
<dbReference type="GO" id="GO:0016641">
    <property type="term" value="F:oxidoreductase activity, acting on the CH-NH2 group of donors, oxygen as acceptor"/>
    <property type="evidence" value="ECO:0007669"/>
    <property type="project" value="UniProtKB-ARBA"/>
</dbReference>
<keyword evidence="2 8" id="KW-0479">Metal-binding</keyword>
<dbReference type="GO" id="GO:0046872">
    <property type="term" value="F:metal ion binding"/>
    <property type="evidence" value="ECO:0007669"/>
    <property type="project" value="UniProtKB-KW"/>
</dbReference>
<evidence type="ECO:0000256" key="1">
    <source>
        <dbReference type="ARBA" id="ARBA00007983"/>
    </source>
</evidence>
<evidence type="ECO:0000259" key="10">
    <source>
        <dbReference type="Pfam" id="PF02727"/>
    </source>
</evidence>
<reference evidence="12 13" key="1">
    <citation type="submission" date="2024-09" db="EMBL/GenBank/DDBJ databases">
        <title>Chromosome-scale assembly of Riccia sorocarpa.</title>
        <authorList>
            <person name="Paukszto L."/>
        </authorList>
    </citation>
    <scope>NUCLEOTIDE SEQUENCE [LARGE SCALE GENOMIC DNA]</scope>
    <source>
        <strain evidence="12">LP-2024</strain>
        <tissue evidence="12">Aerial parts of the thallus</tissue>
    </source>
</reference>
<feature type="domain" description="Copper amine oxidase N2-terminal" evidence="10">
    <location>
        <begin position="11"/>
        <end position="93"/>
    </location>
</feature>
<dbReference type="Pfam" id="PF02728">
    <property type="entry name" value="Cu_amine_oxidN3"/>
    <property type="match status" value="1"/>
</dbReference>
<evidence type="ECO:0000256" key="7">
    <source>
        <dbReference type="PIRSR" id="PIRSR600269-51"/>
    </source>
</evidence>
<comment type="similarity">
    <text evidence="1 8">Belongs to the copper/topaquinone oxidase family.</text>
</comment>
<dbReference type="PANTHER" id="PTHR10638">
    <property type="entry name" value="COPPER AMINE OXIDASE"/>
    <property type="match status" value="1"/>
</dbReference>
<dbReference type="SUPFAM" id="SSF54416">
    <property type="entry name" value="Amine oxidase N-terminal region"/>
    <property type="match status" value="2"/>
</dbReference>
<keyword evidence="5 8" id="KW-0186">Copper</keyword>
<dbReference type="InterPro" id="IPR016182">
    <property type="entry name" value="Cu_amine_oxidase_N-reg"/>
</dbReference>
<dbReference type="PROSITE" id="PS01164">
    <property type="entry name" value="COPPER_AMINE_OXID_1"/>
    <property type="match status" value="1"/>
</dbReference>
<dbReference type="InterPro" id="IPR049948">
    <property type="entry name" value="Cu_Am_ox_TPQ-bd"/>
</dbReference>
<sequence>MSCSLTAAHTHPLDQLSASELLAARSVLINASIISPTDAVVSILEVDEPEKSVVKAWKPGQELPSRKALAVTRKDGIMRKTIVNLDKEMVESSEVHEGAGGTALSELEVEVVRVRRILAEYQPLQESLAKRGLSYSETALLPLSPGWFDVSEDEGKRLIFMQFNYANGTENHFMRPISGLFAVIDMDEERVSKYVDDYDEDIPLPRREGTDYRLECQEPPLLKPLNIISTEQPNGPSFTVDRHIVQWGSYWRFHLRMDGRAGTVISMAEVFDDGVWRSVLYKGYLSEMFVPYQDPSDLWYFRTYMDEGEYGLGANASPLEPLNDCPRNAHFLDVVLPSASGLPVVKSNRICIFERSAGDVTWRHTETLAPDGKIITEARSKVTLVVRMVTTLGNYDYLLDWEFQTDGLIRVGVGLTGIIQPKATKRRSLNDEGELSDSLHGAFVSENLVGVIHDHFMTYHLDLDIDGPKNSFVESKLKRRYIPPGAGIRRKSYWDTESRVAQTEADARIQLSLTQPSEFFVINPEKTTRLGNPVGYRLVPSATAATLLDPDDPPQIRADFIKKQIWATQYHKEEKYAGGEFVYQSHGDDTLSVWSNKNRNIANEDIVLWYTIGFHHVPVQEDFPIMSTISGSFELKPANFFENNPVLKMQPSSAADFSAYFPEIDTKIEQKST</sequence>
<evidence type="ECO:0000256" key="3">
    <source>
        <dbReference type="ARBA" id="ARBA00022772"/>
    </source>
</evidence>
<dbReference type="AlphaFoldDB" id="A0ABD3G9X3"/>
<dbReference type="InterPro" id="IPR036460">
    <property type="entry name" value="Cu_amine_oxidase_C_sf"/>
</dbReference>
<accession>A0ABD3G9X3</accession>
<keyword evidence="13" id="KW-1185">Reference proteome</keyword>
<dbReference type="PROSITE" id="PS01165">
    <property type="entry name" value="COPPER_AMINE_OXID_2"/>
    <property type="match status" value="1"/>
</dbReference>
<evidence type="ECO:0000256" key="2">
    <source>
        <dbReference type="ARBA" id="ARBA00022723"/>
    </source>
</evidence>
<feature type="domain" description="Copper amine oxidase catalytic" evidence="9">
    <location>
        <begin position="230"/>
        <end position="647"/>
    </location>
</feature>
<dbReference type="Proteomes" id="UP001633002">
    <property type="component" value="Unassembled WGS sequence"/>
</dbReference>
<keyword evidence="4 8" id="KW-0560">Oxidoreductase</keyword>
<evidence type="ECO:0000256" key="6">
    <source>
        <dbReference type="PIRSR" id="PIRSR600269-50"/>
    </source>
</evidence>
<dbReference type="InterPro" id="IPR000269">
    <property type="entry name" value="Cu_amine_oxidase"/>
</dbReference>
<evidence type="ECO:0000256" key="5">
    <source>
        <dbReference type="ARBA" id="ARBA00023008"/>
    </source>
</evidence>
<comment type="cofactor">
    <cofactor evidence="8">
        <name>Cu cation</name>
        <dbReference type="ChEBI" id="CHEBI:23378"/>
    </cofactor>
    <text evidence="8">Contains 1 topaquinone per subunit.</text>
</comment>
<proteinExistence type="inferred from homology"/>
<dbReference type="InterPro" id="IPR015800">
    <property type="entry name" value="Cu_amine_oxidase_N2"/>
</dbReference>
<evidence type="ECO:0000259" key="11">
    <source>
        <dbReference type="Pfam" id="PF02728"/>
    </source>
</evidence>